<protein>
    <submittedName>
        <fullName evidence="1">Uncharacterized protein</fullName>
    </submittedName>
</protein>
<evidence type="ECO:0000313" key="1">
    <source>
        <dbReference type="EMBL" id="VAW70263.1"/>
    </source>
</evidence>
<gene>
    <name evidence="1" type="ORF">MNBD_GAMMA10-1527</name>
</gene>
<proteinExistence type="predicted"/>
<organism evidence="1">
    <name type="scientific">hydrothermal vent metagenome</name>
    <dbReference type="NCBI Taxonomy" id="652676"/>
    <lineage>
        <taxon>unclassified sequences</taxon>
        <taxon>metagenomes</taxon>
        <taxon>ecological metagenomes</taxon>
    </lineage>
</organism>
<accession>A0A3B0Y1G7</accession>
<dbReference type="EMBL" id="UOFJ01000508">
    <property type="protein sequence ID" value="VAW70263.1"/>
    <property type="molecule type" value="Genomic_DNA"/>
</dbReference>
<name>A0A3B0Y1G7_9ZZZZ</name>
<dbReference type="AlphaFoldDB" id="A0A3B0Y1G7"/>
<sequence length="157" mass="18387">MNIEFEFKLEVRKNLNALNDKIDSVLSQLIKHSYPKEVKGVVFEIFTDTFTTKFPVRVFFMDGENNEIFIMRDEKTGHPLSVEQNLINIACVYQPELETQYTEKDEDLDPWSLATETLITWFSQRWLAAGGRFFDRCATIAPHDSRKKFNLVLSAWQ</sequence>
<reference evidence="1" key="1">
    <citation type="submission" date="2018-06" db="EMBL/GenBank/DDBJ databases">
        <authorList>
            <person name="Zhirakovskaya E."/>
        </authorList>
    </citation>
    <scope>NUCLEOTIDE SEQUENCE</scope>
</reference>